<dbReference type="InterPro" id="IPR048578">
    <property type="entry name" value="Rv3651-like_C"/>
</dbReference>
<feature type="domain" description="Rv3651-like N-terminal" evidence="1">
    <location>
        <begin position="6"/>
        <end position="92"/>
    </location>
</feature>
<dbReference type="Pfam" id="PF21043">
    <property type="entry name" value="Rv3651-like_C"/>
    <property type="match status" value="1"/>
</dbReference>
<organism evidence="3 4">
    <name type="scientific">Mycolicibacterium conceptionense</name>
    <dbReference type="NCBI Taxonomy" id="451644"/>
    <lineage>
        <taxon>Bacteria</taxon>
        <taxon>Bacillati</taxon>
        <taxon>Actinomycetota</taxon>
        <taxon>Actinomycetes</taxon>
        <taxon>Mycobacteriales</taxon>
        <taxon>Mycobacteriaceae</taxon>
        <taxon>Mycolicibacterium</taxon>
    </lineage>
</organism>
<sequence>MTAVPQWILATTLVDPTPRVIAIGRTLYALKALTDVVRGPRRKAICAAVDAAVRDRRSVERIYAREGFRVVAEPFLSAIGVVNAVRVCAVSADSQLGTADGLPERLPTGAWVWELDRAVTMPSPELYDLYHVPPEMRRPELTAAEWMSRYTRALRTPDRVVTMIAACEDGETQLDVLPVFRFDGALRDVRVAMRVQQDGDRRWLHGVTCDVTAGDAADTPKLTLSEEIVISEMSARRGVYTAIVDVQSMLPVIWLSEPPDIVQWQPTDDPQRGPAVHPDDIGELLRFQRVVQQGPTRGHLRVRAVDGSWVLVNYSAVLMEHYRDRGVLAAVVWIDLALEDASGQR</sequence>
<protein>
    <submittedName>
        <fullName evidence="3">Uncharacterized protein</fullName>
    </submittedName>
</protein>
<dbReference type="PATRIC" id="fig|451644.5.peg.3181"/>
<gene>
    <name evidence="3" type="ORF">ACT17_15340</name>
</gene>
<dbReference type="InterPro" id="IPR035965">
    <property type="entry name" value="PAS-like_dom_sf"/>
</dbReference>
<evidence type="ECO:0000313" key="4">
    <source>
        <dbReference type="Proteomes" id="UP000037594"/>
    </source>
</evidence>
<proteinExistence type="predicted"/>
<dbReference type="OrthoDB" id="4745618at2"/>
<evidence type="ECO:0000259" key="1">
    <source>
        <dbReference type="Pfam" id="PF18007"/>
    </source>
</evidence>
<dbReference type="RefSeq" id="WP_048896002.1">
    <property type="nucleotide sequence ID" value="NZ_LFOD01000012.1"/>
</dbReference>
<feature type="domain" description="Rv3651-like C-terminal" evidence="2">
    <location>
        <begin position="234"/>
        <end position="321"/>
    </location>
</feature>
<dbReference type="AlphaFoldDB" id="A0A0J8WX90"/>
<accession>A0A0J8WX90</accession>
<dbReference type="InterPro" id="IPR041458">
    <property type="entry name" value="Rv3651-like_N"/>
</dbReference>
<evidence type="ECO:0000259" key="2">
    <source>
        <dbReference type="Pfam" id="PF21043"/>
    </source>
</evidence>
<dbReference type="SUPFAM" id="SSF55785">
    <property type="entry name" value="PYP-like sensor domain (PAS domain)"/>
    <property type="match status" value="1"/>
</dbReference>
<comment type="caution">
    <text evidence="3">The sequence shown here is derived from an EMBL/GenBank/DDBJ whole genome shotgun (WGS) entry which is preliminary data.</text>
</comment>
<dbReference type="Pfam" id="PF18007">
    <property type="entry name" value="Rv3651-like_N"/>
    <property type="match status" value="1"/>
</dbReference>
<dbReference type="Gene3D" id="3.30.450.20">
    <property type="entry name" value="PAS domain"/>
    <property type="match status" value="1"/>
</dbReference>
<dbReference type="EMBL" id="LFOD01000012">
    <property type="protein sequence ID" value="KMV17649.1"/>
    <property type="molecule type" value="Genomic_DNA"/>
</dbReference>
<name>A0A0J8WX90_9MYCO</name>
<evidence type="ECO:0000313" key="3">
    <source>
        <dbReference type="EMBL" id="KMV17649.1"/>
    </source>
</evidence>
<reference evidence="3 4" key="1">
    <citation type="submission" date="2015-06" db="EMBL/GenBank/DDBJ databases">
        <title>Genome sequence of Mycobacterium conceptionense strain MLE.</title>
        <authorList>
            <person name="Greninger A.L."/>
            <person name="Cunningham G."/>
            <person name="Chiu C.Y."/>
            <person name="Miller S."/>
        </authorList>
    </citation>
    <scope>NUCLEOTIDE SEQUENCE [LARGE SCALE GENOMIC DNA]</scope>
    <source>
        <strain evidence="3 4">MLE</strain>
    </source>
</reference>
<dbReference type="Proteomes" id="UP000037594">
    <property type="component" value="Unassembled WGS sequence"/>
</dbReference>